<accession>A0A1M6IUJ9</accession>
<organism evidence="6 7">
    <name type="scientific">Aquimarina spongiae</name>
    <dbReference type="NCBI Taxonomy" id="570521"/>
    <lineage>
        <taxon>Bacteria</taxon>
        <taxon>Pseudomonadati</taxon>
        <taxon>Bacteroidota</taxon>
        <taxon>Flavobacteriia</taxon>
        <taxon>Flavobacteriales</taxon>
        <taxon>Flavobacteriaceae</taxon>
        <taxon>Aquimarina</taxon>
    </lineage>
</organism>
<reference evidence="7" key="1">
    <citation type="submission" date="2016-11" db="EMBL/GenBank/DDBJ databases">
        <authorList>
            <person name="Varghese N."/>
            <person name="Submissions S."/>
        </authorList>
    </citation>
    <scope>NUCLEOTIDE SEQUENCE [LARGE SCALE GENOMIC DNA]</scope>
    <source>
        <strain evidence="7">DSM 22623</strain>
    </source>
</reference>
<comment type="similarity">
    <text evidence="2">Belongs to the LemA family.</text>
</comment>
<dbReference type="Proteomes" id="UP000184432">
    <property type="component" value="Unassembled WGS sequence"/>
</dbReference>
<evidence type="ECO:0000313" key="6">
    <source>
        <dbReference type="EMBL" id="SHJ38098.1"/>
    </source>
</evidence>
<gene>
    <name evidence="6" type="ORF">SAMN04488508_10876</name>
</gene>
<sequence>MKKLLIPILIIVAILGLFYFLFAGRYNNAILLQEDAKTAWSNVESAYQRRSDLIGNLVKTVQGAADFERSTLKEVVEARAKATSVNIDPSNITPDQMAQFQQAQTGLTSALSRLLVTVERYPDLKANQNFLNLQTQLEGTENRINVERNRYNETVGQFNKYIKVFPNNIILGLFGSFEEMARFKADEGSEKAPDVDFDF</sequence>
<keyword evidence="4" id="KW-1133">Transmembrane helix</keyword>
<proteinExistence type="inferred from homology"/>
<keyword evidence="5" id="KW-0472">Membrane</keyword>
<evidence type="ECO:0000256" key="1">
    <source>
        <dbReference type="ARBA" id="ARBA00004167"/>
    </source>
</evidence>
<evidence type="ECO:0000256" key="3">
    <source>
        <dbReference type="ARBA" id="ARBA00022692"/>
    </source>
</evidence>
<dbReference type="AlphaFoldDB" id="A0A1M6IUJ9"/>
<comment type="subcellular location">
    <subcellularLocation>
        <location evidence="1">Membrane</location>
        <topology evidence="1">Single-pass membrane protein</topology>
    </subcellularLocation>
</comment>
<keyword evidence="3" id="KW-0812">Transmembrane</keyword>
<evidence type="ECO:0000313" key="7">
    <source>
        <dbReference type="Proteomes" id="UP000184432"/>
    </source>
</evidence>
<evidence type="ECO:0000256" key="4">
    <source>
        <dbReference type="ARBA" id="ARBA00022989"/>
    </source>
</evidence>
<dbReference type="Pfam" id="PF04011">
    <property type="entry name" value="LemA"/>
    <property type="match status" value="1"/>
</dbReference>
<keyword evidence="7" id="KW-1185">Reference proteome</keyword>
<evidence type="ECO:0000256" key="5">
    <source>
        <dbReference type="ARBA" id="ARBA00023136"/>
    </source>
</evidence>
<dbReference type="OrthoDB" id="9804152at2"/>
<dbReference type="Gene3D" id="1.20.1440.20">
    <property type="entry name" value="LemA-like domain"/>
    <property type="match status" value="1"/>
</dbReference>
<name>A0A1M6IUJ9_9FLAO</name>
<dbReference type="InterPro" id="IPR007156">
    <property type="entry name" value="MamQ_LemA"/>
</dbReference>
<dbReference type="PANTHER" id="PTHR34478">
    <property type="entry name" value="PROTEIN LEMA"/>
    <property type="match status" value="1"/>
</dbReference>
<dbReference type="RefSeq" id="WP_073318922.1">
    <property type="nucleotide sequence ID" value="NZ_FQYP01000008.1"/>
</dbReference>
<dbReference type="PANTHER" id="PTHR34478:SF2">
    <property type="entry name" value="MEMBRANE PROTEIN"/>
    <property type="match status" value="1"/>
</dbReference>
<dbReference type="STRING" id="570521.SAMN04488508_10876"/>
<dbReference type="InterPro" id="IPR023353">
    <property type="entry name" value="LemA-like_dom_sf"/>
</dbReference>
<dbReference type="SUPFAM" id="SSF140478">
    <property type="entry name" value="LemA-like"/>
    <property type="match status" value="1"/>
</dbReference>
<evidence type="ECO:0000256" key="2">
    <source>
        <dbReference type="ARBA" id="ARBA00008854"/>
    </source>
</evidence>
<dbReference type="EMBL" id="FQYP01000008">
    <property type="protein sequence ID" value="SHJ38098.1"/>
    <property type="molecule type" value="Genomic_DNA"/>
</dbReference>
<protein>
    <submittedName>
        <fullName evidence="6">LemA protein</fullName>
    </submittedName>
</protein>
<dbReference type="GO" id="GO:0016020">
    <property type="term" value="C:membrane"/>
    <property type="evidence" value="ECO:0007669"/>
    <property type="project" value="UniProtKB-SubCell"/>
</dbReference>